<dbReference type="EMBL" id="BMJV01000004">
    <property type="protein sequence ID" value="GGG74761.1"/>
    <property type="molecule type" value="Genomic_DNA"/>
</dbReference>
<evidence type="ECO:0000313" key="1">
    <source>
        <dbReference type="EMBL" id="GGG74761.1"/>
    </source>
</evidence>
<dbReference type="RefSeq" id="WP_188790463.1">
    <property type="nucleotide sequence ID" value="NZ_BMJV01000004.1"/>
</dbReference>
<name>A0A8J2ZKN6_9RHOB</name>
<gene>
    <name evidence="1" type="ORF">GCM10011415_24080</name>
</gene>
<organism evidence="1 2">
    <name type="scientific">Salipiger pallidus</name>
    <dbReference type="NCBI Taxonomy" id="1775170"/>
    <lineage>
        <taxon>Bacteria</taxon>
        <taxon>Pseudomonadati</taxon>
        <taxon>Pseudomonadota</taxon>
        <taxon>Alphaproteobacteria</taxon>
        <taxon>Rhodobacterales</taxon>
        <taxon>Roseobacteraceae</taxon>
        <taxon>Salipiger</taxon>
    </lineage>
</organism>
<reference evidence="1" key="1">
    <citation type="journal article" date="2014" name="Int. J. Syst. Evol. Microbiol.">
        <title>Complete genome sequence of Corynebacterium casei LMG S-19264T (=DSM 44701T), isolated from a smear-ripened cheese.</title>
        <authorList>
            <consortium name="US DOE Joint Genome Institute (JGI-PGF)"/>
            <person name="Walter F."/>
            <person name="Albersmeier A."/>
            <person name="Kalinowski J."/>
            <person name="Ruckert C."/>
        </authorList>
    </citation>
    <scope>NUCLEOTIDE SEQUENCE</scope>
    <source>
        <strain evidence="1">CGMCC 1.15762</strain>
    </source>
</reference>
<evidence type="ECO:0000313" key="2">
    <source>
        <dbReference type="Proteomes" id="UP000617145"/>
    </source>
</evidence>
<reference evidence="1" key="2">
    <citation type="submission" date="2020-09" db="EMBL/GenBank/DDBJ databases">
        <authorList>
            <person name="Sun Q."/>
            <person name="Zhou Y."/>
        </authorList>
    </citation>
    <scope>NUCLEOTIDE SEQUENCE</scope>
    <source>
        <strain evidence="1">CGMCC 1.15762</strain>
    </source>
</reference>
<proteinExistence type="predicted"/>
<keyword evidence="2" id="KW-1185">Reference proteome</keyword>
<dbReference type="AlphaFoldDB" id="A0A8J2ZKN6"/>
<accession>A0A8J2ZKN6</accession>
<dbReference type="Proteomes" id="UP000617145">
    <property type="component" value="Unassembled WGS sequence"/>
</dbReference>
<comment type="caution">
    <text evidence="1">The sequence shown here is derived from an EMBL/GenBank/DDBJ whole genome shotgun (WGS) entry which is preliminary data.</text>
</comment>
<protein>
    <submittedName>
        <fullName evidence="1">Uncharacterized protein</fullName>
    </submittedName>
</protein>
<sequence>MEGAVVRAANLGLQSIALELARDLGNQADTAPSAFPVFSHIAAARALMIAGADEGEVQDKLERAQSLFPQNDKAIVGVGVVSGAIVWGSSVLDSQARREIANLRARMGEIDAAIQIMNGIDEPVFAWNDMLTPEIPIETLDGLLDAARDAVSREGHAYLRAQHAQEMLFFGGSEEQKFWAQETATALLQTEELDGARAVLIYSTLTRIGARLGDEEIQSMALEKMAETALNSRGFSEMITAGFEWYQSDLAP</sequence>